<keyword evidence="8 10" id="KW-0233">DNA recombination</keyword>
<accession>A0ABS7N7A9</accession>
<evidence type="ECO:0000256" key="6">
    <source>
        <dbReference type="ARBA" id="ARBA00022908"/>
    </source>
</evidence>
<dbReference type="RefSeq" id="WP_222584613.1">
    <property type="nucleotide sequence ID" value="NZ_JAHVHP010000002.1"/>
</dbReference>
<evidence type="ECO:0000259" key="12">
    <source>
        <dbReference type="PROSITE" id="PS51900"/>
    </source>
</evidence>
<evidence type="ECO:0000256" key="8">
    <source>
        <dbReference type="ARBA" id="ARBA00023172"/>
    </source>
</evidence>
<keyword evidence="14" id="KW-1185">Reference proteome</keyword>
<dbReference type="InterPro" id="IPR011932">
    <property type="entry name" value="Recomb_XerD"/>
</dbReference>
<proteinExistence type="inferred from homology"/>
<dbReference type="InterPro" id="IPR010998">
    <property type="entry name" value="Integrase_recombinase_N"/>
</dbReference>
<comment type="function">
    <text evidence="10">Site-specific tyrosine recombinase, which acts by catalyzing the cutting and rejoining of the recombining DNA molecules. The XerC-XerD complex is essential to convert dimers of the bacterial chromosome into monomers to permit their segregation at cell division. It also contributes to the segregational stability of plasmids.</text>
</comment>
<feature type="active site" evidence="10">
    <location>
        <position position="151"/>
    </location>
</feature>
<keyword evidence="5 10" id="KW-0159">Chromosome partition</keyword>
<evidence type="ECO:0000256" key="2">
    <source>
        <dbReference type="ARBA" id="ARBA00010450"/>
    </source>
</evidence>
<dbReference type="NCBIfam" id="NF001399">
    <property type="entry name" value="PRK00283.1"/>
    <property type="match status" value="1"/>
</dbReference>
<protein>
    <recommendedName>
        <fullName evidence="10">Tyrosine recombinase XerC</fullName>
    </recommendedName>
</protein>
<dbReference type="InterPro" id="IPR004107">
    <property type="entry name" value="Integrase_SAM-like_N"/>
</dbReference>
<comment type="similarity">
    <text evidence="10">Belongs to the 'phage' integrase family. XerC subfamily.</text>
</comment>
<evidence type="ECO:0000259" key="11">
    <source>
        <dbReference type="PROSITE" id="PS51898"/>
    </source>
</evidence>
<comment type="caution">
    <text evidence="13">The sequence shown here is derived from an EMBL/GenBank/DDBJ whole genome shotgun (WGS) entry which is preliminary data.</text>
</comment>
<dbReference type="PROSITE" id="PS51900">
    <property type="entry name" value="CB"/>
    <property type="match status" value="1"/>
</dbReference>
<comment type="subcellular location">
    <subcellularLocation>
        <location evidence="1 10">Cytoplasm</location>
    </subcellularLocation>
</comment>
<sequence>MSKTWETYIKQFRHYLKIERSLSDNSIEAYCRDVQRLAEFVDLDFQGLSPLELSSKELQAFVRTIGELELSEFTQARMISGIKAFYRFLVYEDLVKKDPAQLLETPRLGRKLPDTLSFEEINQILEGVPLGEAQGHRNRAMLELLYSSGLRVSELINLKKGQIFEEIGFLRIVGKGNKERLVPFGKDALKYLKIYQEEVRNHQTIARGHEEYVFLNRRGKKLSRVMIFMIIKEAVERVGIQKNVSPHTFRHSFATHLIEGGADLRAVQEMLGHESITTTEIYTHLDRDYLRQVLTDFHPRNQKNA</sequence>
<dbReference type="Gene3D" id="1.10.150.130">
    <property type="match status" value="1"/>
</dbReference>
<keyword evidence="3 10" id="KW-0963">Cytoplasm</keyword>
<keyword evidence="7 10" id="KW-0238">DNA-binding</keyword>
<dbReference type="InterPro" id="IPR044068">
    <property type="entry name" value="CB"/>
</dbReference>
<evidence type="ECO:0000313" key="13">
    <source>
        <dbReference type="EMBL" id="MBY5952213.1"/>
    </source>
</evidence>
<dbReference type="PROSITE" id="PS51898">
    <property type="entry name" value="TYR_RECOMBINASE"/>
    <property type="match status" value="1"/>
</dbReference>
<dbReference type="InterPro" id="IPR013762">
    <property type="entry name" value="Integrase-like_cat_sf"/>
</dbReference>
<feature type="active site" evidence="10">
    <location>
        <position position="247"/>
    </location>
</feature>
<organism evidence="13 14">
    <name type="scientific">Algoriphagus marincola</name>
    <dbReference type="NCBI Taxonomy" id="264027"/>
    <lineage>
        <taxon>Bacteria</taxon>
        <taxon>Pseudomonadati</taxon>
        <taxon>Bacteroidota</taxon>
        <taxon>Cytophagia</taxon>
        <taxon>Cytophagales</taxon>
        <taxon>Cyclobacteriaceae</taxon>
        <taxon>Algoriphagus</taxon>
    </lineage>
</organism>
<dbReference type="HAMAP" id="MF_01808">
    <property type="entry name" value="Recomb_XerC_XerD"/>
    <property type="match status" value="1"/>
</dbReference>
<feature type="active site" description="O-(3'-phospho-DNA)-tyrosine intermediate" evidence="10">
    <location>
        <position position="282"/>
    </location>
</feature>
<dbReference type="InterPro" id="IPR023009">
    <property type="entry name" value="Tyrosine_recombinase_XerC/XerD"/>
</dbReference>
<dbReference type="Pfam" id="PF00589">
    <property type="entry name" value="Phage_integrase"/>
    <property type="match status" value="1"/>
</dbReference>
<evidence type="ECO:0000256" key="10">
    <source>
        <dbReference type="HAMAP-Rule" id="MF_01808"/>
    </source>
</evidence>
<dbReference type="CDD" id="cd00798">
    <property type="entry name" value="INT_XerDC_C"/>
    <property type="match status" value="1"/>
</dbReference>
<keyword evidence="4 10" id="KW-0132">Cell division</keyword>
<dbReference type="EMBL" id="JAHVHP010000002">
    <property type="protein sequence ID" value="MBY5952213.1"/>
    <property type="molecule type" value="Genomic_DNA"/>
</dbReference>
<comment type="similarity">
    <text evidence="2">Belongs to the 'phage' integrase family. XerD subfamily.</text>
</comment>
<dbReference type="PANTHER" id="PTHR30349:SF81">
    <property type="entry name" value="TYROSINE RECOMBINASE XERC"/>
    <property type="match status" value="1"/>
</dbReference>
<feature type="domain" description="Core-binding (CB)" evidence="12">
    <location>
        <begin position="3"/>
        <end position="90"/>
    </location>
</feature>
<keyword evidence="9 10" id="KW-0131">Cell cycle</keyword>
<dbReference type="Gene3D" id="1.10.443.10">
    <property type="entry name" value="Intergrase catalytic core"/>
    <property type="match status" value="1"/>
</dbReference>
<dbReference type="Proteomes" id="UP000766609">
    <property type="component" value="Unassembled WGS sequence"/>
</dbReference>
<dbReference type="InterPro" id="IPR050090">
    <property type="entry name" value="Tyrosine_recombinase_XerCD"/>
</dbReference>
<dbReference type="InterPro" id="IPR002104">
    <property type="entry name" value="Integrase_catalytic"/>
</dbReference>
<dbReference type="NCBIfam" id="TIGR02225">
    <property type="entry name" value="recomb_XerD"/>
    <property type="match status" value="1"/>
</dbReference>
<feature type="active site" evidence="10">
    <location>
        <position position="250"/>
    </location>
</feature>
<evidence type="ECO:0000256" key="5">
    <source>
        <dbReference type="ARBA" id="ARBA00022829"/>
    </source>
</evidence>
<evidence type="ECO:0000256" key="7">
    <source>
        <dbReference type="ARBA" id="ARBA00023125"/>
    </source>
</evidence>
<evidence type="ECO:0000256" key="4">
    <source>
        <dbReference type="ARBA" id="ARBA00022618"/>
    </source>
</evidence>
<evidence type="ECO:0000256" key="3">
    <source>
        <dbReference type="ARBA" id="ARBA00022490"/>
    </source>
</evidence>
<name>A0ABS7N7A9_9BACT</name>
<dbReference type="Pfam" id="PF02899">
    <property type="entry name" value="Phage_int_SAM_1"/>
    <property type="match status" value="1"/>
</dbReference>
<keyword evidence="6 10" id="KW-0229">DNA integration</keyword>
<evidence type="ECO:0000313" key="14">
    <source>
        <dbReference type="Proteomes" id="UP000766609"/>
    </source>
</evidence>
<comment type="subunit">
    <text evidence="10">Forms a cyclic heterotetrameric complex composed of two molecules of XerC and two molecules of XerD.</text>
</comment>
<dbReference type="InterPro" id="IPR011010">
    <property type="entry name" value="DNA_brk_join_enz"/>
</dbReference>
<evidence type="ECO:0000256" key="9">
    <source>
        <dbReference type="ARBA" id="ARBA00023306"/>
    </source>
</evidence>
<feature type="active site" evidence="10">
    <location>
        <position position="273"/>
    </location>
</feature>
<reference evidence="13 14" key="1">
    <citation type="submission" date="2021-06" db="EMBL/GenBank/DDBJ databases">
        <title>44 bacteria genomes isolated from Dapeng, Shenzhen.</title>
        <authorList>
            <person name="Zheng W."/>
            <person name="Yu S."/>
            <person name="Huang Y."/>
        </authorList>
    </citation>
    <scope>NUCLEOTIDE SEQUENCE [LARGE SCALE GENOMIC DNA]</scope>
    <source>
        <strain evidence="13 14">DP5N14-6</strain>
    </source>
</reference>
<dbReference type="PANTHER" id="PTHR30349">
    <property type="entry name" value="PHAGE INTEGRASE-RELATED"/>
    <property type="match status" value="1"/>
</dbReference>
<gene>
    <name evidence="13" type="primary">xerD</name>
    <name evidence="10" type="synonym">xerC</name>
    <name evidence="13" type="ORF">KUV23_14580</name>
</gene>
<dbReference type="SUPFAM" id="SSF56349">
    <property type="entry name" value="DNA breaking-rejoining enzymes"/>
    <property type="match status" value="1"/>
</dbReference>
<feature type="active site" evidence="10">
    <location>
        <position position="175"/>
    </location>
</feature>
<feature type="domain" description="Tyr recombinase" evidence="11">
    <location>
        <begin position="111"/>
        <end position="295"/>
    </location>
</feature>
<evidence type="ECO:0000256" key="1">
    <source>
        <dbReference type="ARBA" id="ARBA00004496"/>
    </source>
</evidence>